<organism evidence="1 2">
    <name type="scientific">Populus alba</name>
    <name type="common">White poplar</name>
    <dbReference type="NCBI Taxonomy" id="43335"/>
    <lineage>
        <taxon>Eukaryota</taxon>
        <taxon>Viridiplantae</taxon>
        <taxon>Streptophyta</taxon>
        <taxon>Embryophyta</taxon>
        <taxon>Tracheophyta</taxon>
        <taxon>Spermatophyta</taxon>
        <taxon>Magnoliopsida</taxon>
        <taxon>eudicotyledons</taxon>
        <taxon>Gunneridae</taxon>
        <taxon>Pentapetalae</taxon>
        <taxon>rosids</taxon>
        <taxon>fabids</taxon>
        <taxon>Malpighiales</taxon>
        <taxon>Salicaceae</taxon>
        <taxon>Saliceae</taxon>
        <taxon>Populus</taxon>
    </lineage>
</organism>
<evidence type="ECO:0000313" key="2">
    <source>
        <dbReference type="Proteomes" id="UP000309997"/>
    </source>
</evidence>
<sequence length="584" mass="64489">MIYDSVLGRSFSKQEQKKLGYWAFVACLFIALSFFTNFKPFLGPLSVYAVVVTKNYTIEPQCTIMSRSDFCEIKGDIRIDGKSYTVFIVSSETDILTAENTSWSIRPYARKGDQAAMAAVREWTVKLVTDASDIPQCTQNHSVPAILFSAGGYAGNHFHAFTDVILPLFLTSRPYNGEVQLLITNGRPAWISKFKTIMKALSRYQLVSIDNSQDIHCYDSMTVGLKRRTNKELSVDPDPSSSPYSMNDFRKFLRSSYSLKKTMAAKIRNGSKKRPRLLIISRKRSRAFTNVGEIVTMAKRLGYRVATAEPDADVSGFAQIINSCDVVMGVHGAGLTNIVFLPENAVLVQHSKFNIRVGGTVTVALKGNALFGTSSVTGEQRGFISATSVTELTRVSETKVSAYKTATLESILNLLQETALNHVWVSGLLGDGFGATHGMERNNLAWVVTGMQVRVDEYPACEDWLIRSDATGEVLARATRTWAMMNQQTRCLSKMPEAVRAEISPGFIEKKTFQEEIPEKISELNTNAKFTNSNLKATRISLACRKECGSSDVVQSLCEPVEESSEEGHQDSSNVDNGDSLASA</sequence>
<comment type="caution">
    <text evidence="1">The sequence shown here is derived from an EMBL/GenBank/DDBJ whole genome shotgun (WGS) entry which is preliminary data.</text>
</comment>
<keyword evidence="2" id="KW-1185">Reference proteome</keyword>
<reference evidence="1 2" key="1">
    <citation type="journal article" date="2024" name="Plant Biotechnol. J.">
        <title>Genome and CRISPR/Cas9 system of a widespread forest tree (Populus alba) in the world.</title>
        <authorList>
            <person name="Liu Y.J."/>
            <person name="Jiang P.F."/>
            <person name="Han X.M."/>
            <person name="Li X.Y."/>
            <person name="Wang H.M."/>
            <person name="Wang Y.J."/>
            <person name="Wang X.X."/>
            <person name="Zeng Q.Y."/>
        </authorList>
    </citation>
    <scope>NUCLEOTIDE SEQUENCE [LARGE SCALE GENOMIC DNA]</scope>
    <source>
        <strain evidence="2">cv. PAL-ZL1</strain>
    </source>
</reference>
<gene>
    <name evidence="1" type="ORF">D5086_028052</name>
</gene>
<accession>A0ACC4AX47</accession>
<protein>
    <submittedName>
        <fullName evidence="1">Uncharacterized protein</fullName>
    </submittedName>
</protein>
<dbReference type="EMBL" id="RCHU02000015">
    <property type="protein sequence ID" value="KAL3570803.1"/>
    <property type="molecule type" value="Genomic_DNA"/>
</dbReference>
<name>A0ACC4AX47_POPAL</name>
<evidence type="ECO:0000313" key="1">
    <source>
        <dbReference type="EMBL" id="KAL3570803.1"/>
    </source>
</evidence>
<dbReference type="Proteomes" id="UP000309997">
    <property type="component" value="Unassembled WGS sequence"/>
</dbReference>
<proteinExistence type="predicted"/>